<name>A0A443RW77_9ACAR</name>
<comment type="pathway">
    <text evidence="6">Amine and polyamine biosynthesis; putrescine biosynthesis via L-ornithine pathway; putrescine from L-ornithine: step 1/1.</text>
</comment>
<dbReference type="SUPFAM" id="SSF51419">
    <property type="entry name" value="PLP-binding barrel"/>
    <property type="match status" value="1"/>
</dbReference>
<dbReference type="Gene3D" id="3.20.20.10">
    <property type="entry name" value="Alanine racemase"/>
    <property type="match status" value="1"/>
</dbReference>
<dbReference type="GO" id="GO:0033387">
    <property type="term" value="P:putrescine biosynthetic process from arginine, via ornithine"/>
    <property type="evidence" value="ECO:0007669"/>
    <property type="project" value="TreeGrafter"/>
</dbReference>
<dbReference type="VEuPathDB" id="VectorBase:LDEU012605"/>
<evidence type="ECO:0000256" key="8">
    <source>
        <dbReference type="ARBA" id="ARBA00046672"/>
    </source>
</evidence>
<dbReference type="Proteomes" id="UP000288716">
    <property type="component" value="Unassembled WGS sequence"/>
</dbReference>
<keyword evidence="4" id="KW-0620">Polyamine biosynthesis</keyword>
<evidence type="ECO:0000256" key="3">
    <source>
        <dbReference type="ARBA" id="ARBA00022898"/>
    </source>
</evidence>
<dbReference type="InterPro" id="IPR000183">
    <property type="entry name" value="Orn/DAP/Arg_de-COase"/>
</dbReference>
<comment type="catalytic activity">
    <reaction evidence="9">
        <text>L-ornithine + H(+) = putrescine + CO2</text>
        <dbReference type="Rhea" id="RHEA:22964"/>
        <dbReference type="ChEBI" id="CHEBI:15378"/>
        <dbReference type="ChEBI" id="CHEBI:16526"/>
        <dbReference type="ChEBI" id="CHEBI:46911"/>
        <dbReference type="ChEBI" id="CHEBI:326268"/>
        <dbReference type="EC" id="4.1.1.17"/>
    </reaction>
</comment>
<evidence type="ECO:0000259" key="10">
    <source>
        <dbReference type="Pfam" id="PF02784"/>
    </source>
</evidence>
<dbReference type="PRINTS" id="PR01182">
    <property type="entry name" value="ORNDCRBXLASE"/>
</dbReference>
<protein>
    <recommendedName>
        <fullName evidence="7">ornithine decarboxylase</fullName>
        <ecNumber evidence="7">4.1.1.17</ecNumber>
    </recommendedName>
</protein>
<dbReference type="AlphaFoldDB" id="A0A443RW77"/>
<dbReference type="EMBL" id="NCKV01026124">
    <property type="protein sequence ID" value="RWS19434.1"/>
    <property type="molecule type" value="Genomic_DNA"/>
</dbReference>
<dbReference type="OrthoDB" id="5034579at2759"/>
<comment type="subunit">
    <text evidence="8">Homodimer. Only the dimer is catalytically active, as the active sites are constructed of residues from both monomers.</text>
</comment>
<reference evidence="11 12" key="1">
    <citation type="journal article" date="2018" name="Gigascience">
        <title>Genomes of trombidid mites reveal novel predicted allergens and laterally-transferred genes associated with secondary metabolism.</title>
        <authorList>
            <person name="Dong X."/>
            <person name="Chaisiri K."/>
            <person name="Xia D."/>
            <person name="Armstrong S.D."/>
            <person name="Fang Y."/>
            <person name="Donnelly M.J."/>
            <person name="Kadowaki T."/>
            <person name="McGarry J.W."/>
            <person name="Darby A.C."/>
            <person name="Makepeace B.L."/>
        </authorList>
    </citation>
    <scope>NUCLEOTIDE SEQUENCE [LARGE SCALE GENOMIC DNA]</scope>
    <source>
        <strain evidence="11">UoL-UT</strain>
    </source>
</reference>
<evidence type="ECO:0000256" key="6">
    <source>
        <dbReference type="ARBA" id="ARBA00034115"/>
    </source>
</evidence>
<dbReference type="PRINTS" id="PR01179">
    <property type="entry name" value="ODADCRBXLASE"/>
</dbReference>
<dbReference type="InterPro" id="IPR022644">
    <property type="entry name" value="De-COase2_N"/>
</dbReference>
<dbReference type="PROSITE" id="PS00878">
    <property type="entry name" value="ODR_DC_2_1"/>
    <property type="match status" value="1"/>
</dbReference>
<sequence>MSSVRKLIQQTTATKNFDDAFYVVDIEDIIEKHNRWLSKMPRIKPYYAVKCNNTPIVLEILASLGLRFDCASKSEIADVLSCGVHPNKIIYANPCKLKSDIEYGMSENVELMTFDNEEE</sequence>
<evidence type="ECO:0000256" key="4">
    <source>
        <dbReference type="ARBA" id="ARBA00023115"/>
    </source>
</evidence>
<feature type="non-terminal residue" evidence="11">
    <location>
        <position position="119"/>
    </location>
</feature>
<evidence type="ECO:0000313" key="11">
    <source>
        <dbReference type="EMBL" id="RWS19434.1"/>
    </source>
</evidence>
<dbReference type="GO" id="GO:0004586">
    <property type="term" value="F:ornithine decarboxylase activity"/>
    <property type="evidence" value="ECO:0007669"/>
    <property type="project" value="UniProtKB-EC"/>
</dbReference>
<organism evidence="11 12">
    <name type="scientific">Leptotrombidium deliense</name>
    <dbReference type="NCBI Taxonomy" id="299467"/>
    <lineage>
        <taxon>Eukaryota</taxon>
        <taxon>Metazoa</taxon>
        <taxon>Ecdysozoa</taxon>
        <taxon>Arthropoda</taxon>
        <taxon>Chelicerata</taxon>
        <taxon>Arachnida</taxon>
        <taxon>Acari</taxon>
        <taxon>Acariformes</taxon>
        <taxon>Trombidiformes</taxon>
        <taxon>Prostigmata</taxon>
        <taxon>Anystina</taxon>
        <taxon>Parasitengona</taxon>
        <taxon>Trombiculoidea</taxon>
        <taxon>Trombiculidae</taxon>
        <taxon>Leptotrombidium</taxon>
    </lineage>
</organism>
<dbReference type="GO" id="GO:0005737">
    <property type="term" value="C:cytoplasm"/>
    <property type="evidence" value="ECO:0007669"/>
    <property type="project" value="TreeGrafter"/>
</dbReference>
<dbReference type="EC" id="4.1.1.17" evidence="7"/>
<comment type="cofactor">
    <cofactor evidence="1">
        <name>pyridoxal 5'-phosphate</name>
        <dbReference type="ChEBI" id="CHEBI:597326"/>
    </cofactor>
</comment>
<evidence type="ECO:0000256" key="1">
    <source>
        <dbReference type="ARBA" id="ARBA00001933"/>
    </source>
</evidence>
<dbReference type="PANTHER" id="PTHR11482:SF6">
    <property type="entry name" value="ORNITHINE DECARBOXYLASE 1-RELATED"/>
    <property type="match status" value="1"/>
</dbReference>
<evidence type="ECO:0000256" key="5">
    <source>
        <dbReference type="ARBA" id="ARBA00023239"/>
    </source>
</evidence>
<dbReference type="PANTHER" id="PTHR11482">
    <property type="entry name" value="ARGININE/DIAMINOPIMELATE/ORNITHINE DECARBOXYLASE"/>
    <property type="match status" value="1"/>
</dbReference>
<gene>
    <name evidence="11" type="ORF">B4U80_07559</name>
</gene>
<proteinExistence type="inferred from homology"/>
<keyword evidence="12" id="KW-1185">Reference proteome</keyword>
<evidence type="ECO:0000313" key="12">
    <source>
        <dbReference type="Proteomes" id="UP000288716"/>
    </source>
</evidence>
<evidence type="ECO:0000256" key="7">
    <source>
        <dbReference type="ARBA" id="ARBA00034138"/>
    </source>
</evidence>
<dbReference type="InterPro" id="IPR029066">
    <property type="entry name" value="PLP-binding_barrel"/>
</dbReference>
<comment type="similarity">
    <text evidence="2">Belongs to the Orn/Lys/Arg decarboxylase class-II family.</text>
</comment>
<dbReference type="STRING" id="299467.A0A443RW77"/>
<comment type="caution">
    <text evidence="11">The sequence shown here is derived from an EMBL/GenBank/DDBJ whole genome shotgun (WGS) entry which is preliminary data.</text>
</comment>
<dbReference type="InterPro" id="IPR022653">
    <property type="entry name" value="De-COase2_pyr-phos_BS"/>
</dbReference>
<dbReference type="InterPro" id="IPR002433">
    <property type="entry name" value="Orn_de-COase"/>
</dbReference>
<feature type="domain" description="Orn/DAP/Arg decarboxylase 2 N-terminal" evidence="10">
    <location>
        <begin position="27"/>
        <end position="119"/>
    </location>
</feature>
<keyword evidence="3" id="KW-0663">Pyridoxal phosphate</keyword>
<keyword evidence="5" id="KW-0456">Lyase</keyword>
<accession>A0A443RW77</accession>
<evidence type="ECO:0000256" key="2">
    <source>
        <dbReference type="ARBA" id="ARBA00008872"/>
    </source>
</evidence>
<evidence type="ECO:0000256" key="9">
    <source>
        <dbReference type="ARBA" id="ARBA00049127"/>
    </source>
</evidence>
<dbReference type="Pfam" id="PF02784">
    <property type="entry name" value="Orn_Arg_deC_N"/>
    <property type="match status" value="1"/>
</dbReference>